<reference evidence="2 3" key="1">
    <citation type="submission" date="2019-03" db="EMBL/GenBank/DDBJ databases">
        <title>Above-ground endophytic microbial communities from plants in different locations in the United States.</title>
        <authorList>
            <person name="Frank C."/>
        </authorList>
    </citation>
    <scope>NUCLEOTIDE SEQUENCE [LARGE SCALE GENOMIC DNA]</scope>
    <source>
        <strain evidence="2 3">LP_13_YM</strain>
    </source>
</reference>
<evidence type="ECO:0000313" key="2">
    <source>
        <dbReference type="EMBL" id="TCV96314.1"/>
    </source>
</evidence>
<dbReference type="Gene3D" id="3.40.50.2000">
    <property type="entry name" value="Glycogen Phosphorylase B"/>
    <property type="match status" value="1"/>
</dbReference>
<keyword evidence="2" id="KW-0808">Transferase</keyword>
<dbReference type="InterPro" id="IPR001296">
    <property type="entry name" value="Glyco_trans_1"/>
</dbReference>
<dbReference type="EMBL" id="SMCS01000002">
    <property type="protein sequence ID" value="TCV96314.1"/>
    <property type="molecule type" value="Genomic_DNA"/>
</dbReference>
<accession>A0A4R3YXW5</accession>
<dbReference type="SUPFAM" id="SSF53756">
    <property type="entry name" value="UDP-Glycosyltransferase/glycogen phosphorylase"/>
    <property type="match status" value="1"/>
</dbReference>
<name>A0A4R3YXW5_9GAMM</name>
<comment type="caution">
    <text evidence="2">The sequence shown here is derived from an EMBL/GenBank/DDBJ whole genome shotgun (WGS) entry which is preliminary data.</text>
</comment>
<dbReference type="RefSeq" id="WP_132142507.1">
    <property type="nucleotide sequence ID" value="NZ_SMCS01000002.1"/>
</dbReference>
<dbReference type="AlphaFoldDB" id="A0A4R3YXW5"/>
<gene>
    <name evidence="2" type="ORF">EC912_102665</name>
</gene>
<dbReference type="Proteomes" id="UP000295645">
    <property type="component" value="Unassembled WGS sequence"/>
</dbReference>
<feature type="domain" description="Glycosyl transferase family 1" evidence="1">
    <location>
        <begin position="153"/>
        <end position="311"/>
    </location>
</feature>
<proteinExistence type="predicted"/>
<evidence type="ECO:0000313" key="3">
    <source>
        <dbReference type="Proteomes" id="UP000295645"/>
    </source>
</evidence>
<dbReference type="GO" id="GO:0016757">
    <property type="term" value="F:glycosyltransferase activity"/>
    <property type="evidence" value="ECO:0007669"/>
    <property type="project" value="InterPro"/>
</dbReference>
<evidence type="ECO:0000259" key="1">
    <source>
        <dbReference type="Pfam" id="PF00534"/>
    </source>
</evidence>
<protein>
    <submittedName>
        <fullName evidence="2">Glycosyl transferase family 1</fullName>
    </submittedName>
</protein>
<keyword evidence="3" id="KW-1185">Reference proteome</keyword>
<organism evidence="2 3">
    <name type="scientific">Luteibacter rhizovicinus</name>
    <dbReference type="NCBI Taxonomy" id="242606"/>
    <lineage>
        <taxon>Bacteria</taxon>
        <taxon>Pseudomonadati</taxon>
        <taxon>Pseudomonadota</taxon>
        <taxon>Gammaproteobacteria</taxon>
        <taxon>Lysobacterales</taxon>
        <taxon>Rhodanobacteraceae</taxon>
        <taxon>Luteibacter</taxon>
    </lineage>
</organism>
<dbReference type="Pfam" id="PF00534">
    <property type="entry name" value="Glycos_transf_1"/>
    <property type="match status" value="1"/>
</dbReference>
<dbReference type="OrthoDB" id="654660at2"/>
<sequence length="332" mass="37654">MARIHLIAWDNQRGLSHDIRVMADALAALGHDVHISRLGSKRRDGTWTLHALRLRRWLGWLFSGGRQPAKFDMNLSLEHVRPASFGLARIDVLMPNPEWMSLRSQRYLPRFDALLTKTAEASRIFSSRGLRTLHVGFRSRDCYDPDVVRTPHAFLHVAGASDLKGTARLIAVWKRHPEWPRLRVLRAGASEEEAQTECANIEVVRTYLPADEVRRLQNEYAFHICLSETEGWGHYLVEAMSCAAVAITCDAPPMNELVTEDRGLLVAVGEPRPFNAALAYPFDEASLERTIARAIAMPDDERERLGVNARTWFLDNDAGFTDRLDRALRDLL</sequence>